<dbReference type="PANTHER" id="PTHR33164">
    <property type="entry name" value="TRANSCRIPTIONAL REGULATOR, MARR FAMILY"/>
    <property type="match status" value="1"/>
</dbReference>
<feature type="domain" description="HTH marR-type" evidence="1">
    <location>
        <begin position="10"/>
        <end position="146"/>
    </location>
</feature>
<dbReference type="Gene3D" id="1.10.10.10">
    <property type="entry name" value="Winged helix-like DNA-binding domain superfamily/Winged helix DNA-binding domain"/>
    <property type="match status" value="1"/>
</dbReference>
<evidence type="ECO:0000259" key="1">
    <source>
        <dbReference type="PROSITE" id="PS50995"/>
    </source>
</evidence>
<dbReference type="EMBL" id="FOUY01000039">
    <property type="protein sequence ID" value="SFO24617.1"/>
    <property type="molecule type" value="Genomic_DNA"/>
</dbReference>
<dbReference type="InterPro" id="IPR039422">
    <property type="entry name" value="MarR/SlyA-like"/>
</dbReference>
<dbReference type="Pfam" id="PF01047">
    <property type="entry name" value="MarR"/>
    <property type="match status" value="1"/>
</dbReference>
<dbReference type="Proteomes" id="UP000199614">
    <property type="component" value="Unassembled WGS sequence"/>
</dbReference>
<dbReference type="InterPro" id="IPR036388">
    <property type="entry name" value="WH-like_DNA-bd_sf"/>
</dbReference>
<reference evidence="2 3" key="1">
    <citation type="submission" date="2016-10" db="EMBL/GenBank/DDBJ databases">
        <authorList>
            <person name="de Groot N.N."/>
        </authorList>
    </citation>
    <scope>NUCLEOTIDE SEQUENCE [LARGE SCALE GENOMIC DNA]</scope>
    <source>
        <strain evidence="2 3">CGMCC 4.1877</strain>
    </source>
</reference>
<dbReference type="STRING" id="260086.SAMN05216207_103918"/>
<sequence length="175" mass="19597">MTTPWLDRRQLRAWIRLRAVTELLPGALDTQLRHDAGVSEFEYFLMAMLSEAPDRTLSMTELARQVNATLPRLSHVVTRLEGRGLVGRHPHPQDRRTTNVRLTDDGWATVRRAAPGHVTTVRRHVVDTLTEEQIDQLAAIGDAILAELDPDGTMAATYTRYDDQEPGRPKPAAGT</sequence>
<evidence type="ECO:0000313" key="3">
    <source>
        <dbReference type="Proteomes" id="UP000199614"/>
    </source>
</evidence>
<dbReference type="AlphaFoldDB" id="A0A1I5FLF4"/>
<protein>
    <submittedName>
        <fullName evidence="2">Transcriptional regulator, MarR family</fullName>
    </submittedName>
</protein>
<dbReference type="OrthoDB" id="3254910at2"/>
<dbReference type="InterPro" id="IPR036390">
    <property type="entry name" value="WH_DNA-bd_sf"/>
</dbReference>
<keyword evidence="3" id="KW-1185">Reference proteome</keyword>
<evidence type="ECO:0000313" key="2">
    <source>
        <dbReference type="EMBL" id="SFO24617.1"/>
    </source>
</evidence>
<dbReference type="GO" id="GO:0006950">
    <property type="term" value="P:response to stress"/>
    <property type="evidence" value="ECO:0007669"/>
    <property type="project" value="TreeGrafter"/>
</dbReference>
<dbReference type="PROSITE" id="PS50995">
    <property type="entry name" value="HTH_MARR_2"/>
    <property type="match status" value="1"/>
</dbReference>
<accession>A0A1I5FLF4</accession>
<gene>
    <name evidence="2" type="ORF">SAMN05216207_103918</name>
</gene>
<proteinExistence type="predicted"/>
<dbReference type="RefSeq" id="WP_093352314.1">
    <property type="nucleotide sequence ID" value="NZ_FOUY01000039.1"/>
</dbReference>
<dbReference type="PANTHER" id="PTHR33164:SF99">
    <property type="entry name" value="MARR FAMILY REGULATORY PROTEIN"/>
    <property type="match status" value="1"/>
</dbReference>
<dbReference type="PRINTS" id="PR00598">
    <property type="entry name" value="HTHMARR"/>
</dbReference>
<dbReference type="SMART" id="SM00347">
    <property type="entry name" value="HTH_MARR"/>
    <property type="match status" value="1"/>
</dbReference>
<name>A0A1I5FLF4_PSUAM</name>
<dbReference type="InterPro" id="IPR000835">
    <property type="entry name" value="HTH_MarR-typ"/>
</dbReference>
<dbReference type="GO" id="GO:0003700">
    <property type="term" value="F:DNA-binding transcription factor activity"/>
    <property type="evidence" value="ECO:0007669"/>
    <property type="project" value="InterPro"/>
</dbReference>
<organism evidence="2 3">
    <name type="scientific">Pseudonocardia ammonioxydans</name>
    <dbReference type="NCBI Taxonomy" id="260086"/>
    <lineage>
        <taxon>Bacteria</taxon>
        <taxon>Bacillati</taxon>
        <taxon>Actinomycetota</taxon>
        <taxon>Actinomycetes</taxon>
        <taxon>Pseudonocardiales</taxon>
        <taxon>Pseudonocardiaceae</taxon>
        <taxon>Pseudonocardia</taxon>
    </lineage>
</organism>
<dbReference type="SUPFAM" id="SSF46785">
    <property type="entry name" value="Winged helix' DNA-binding domain"/>
    <property type="match status" value="1"/>
</dbReference>